<evidence type="ECO:0000256" key="7">
    <source>
        <dbReference type="ARBA" id="ARBA00023237"/>
    </source>
</evidence>
<evidence type="ECO:0000313" key="9">
    <source>
        <dbReference type="Proteomes" id="UP000199041"/>
    </source>
</evidence>
<evidence type="ECO:0000313" key="8">
    <source>
        <dbReference type="EMBL" id="SDZ87301.1"/>
    </source>
</evidence>
<reference evidence="8 9" key="1">
    <citation type="submission" date="2016-10" db="EMBL/GenBank/DDBJ databases">
        <authorList>
            <person name="de Groot N.N."/>
        </authorList>
    </citation>
    <scope>NUCLEOTIDE SEQUENCE [LARGE SCALE GENOMIC DNA]</scope>
    <source>
        <strain evidence="8 9">Vu-144</strain>
    </source>
</reference>
<comment type="similarity">
    <text evidence="2">Belongs to the outer membrane factor (OMF) (TC 1.B.17) family.</text>
</comment>
<dbReference type="GO" id="GO:0015562">
    <property type="term" value="F:efflux transmembrane transporter activity"/>
    <property type="evidence" value="ECO:0007669"/>
    <property type="project" value="InterPro"/>
</dbReference>
<keyword evidence="5" id="KW-0812">Transmembrane</keyword>
<keyword evidence="7" id="KW-0998">Cell outer membrane</keyword>
<evidence type="ECO:0000256" key="3">
    <source>
        <dbReference type="ARBA" id="ARBA00022448"/>
    </source>
</evidence>
<evidence type="ECO:0000256" key="1">
    <source>
        <dbReference type="ARBA" id="ARBA00004442"/>
    </source>
</evidence>
<dbReference type="GO" id="GO:0015288">
    <property type="term" value="F:porin activity"/>
    <property type="evidence" value="ECO:0007669"/>
    <property type="project" value="TreeGrafter"/>
</dbReference>
<proteinExistence type="inferred from homology"/>
<dbReference type="Proteomes" id="UP000199041">
    <property type="component" value="Unassembled WGS sequence"/>
</dbReference>
<evidence type="ECO:0000256" key="6">
    <source>
        <dbReference type="ARBA" id="ARBA00023136"/>
    </source>
</evidence>
<accession>A0A1H3WKI2</accession>
<dbReference type="GO" id="GO:0009279">
    <property type="term" value="C:cell outer membrane"/>
    <property type="evidence" value="ECO:0007669"/>
    <property type="project" value="UniProtKB-SubCell"/>
</dbReference>
<name>A0A1H3WKI2_9BACT</name>
<dbReference type="Gene3D" id="1.20.1600.10">
    <property type="entry name" value="Outer membrane efflux proteins (OEP)"/>
    <property type="match status" value="1"/>
</dbReference>
<protein>
    <submittedName>
        <fullName evidence="8">Outer membrane protein</fullName>
    </submittedName>
</protein>
<dbReference type="PANTHER" id="PTHR30026">
    <property type="entry name" value="OUTER MEMBRANE PROTEIN TOLC"/>
    <property type="match status" value="1"/>
</dbReference>
<evidence type="ECO:0000256" key="4">
    <source>
        <dbReference type="ARBA" id="ARBA00022452"/>
    </source>
</evidence>
<organism evidence="8 9">
    <name type="scientific">Arachidicoccus rhizosphaerae</name>
    <dbReference type="NCBI Taxonomy" id="551991"/>
    <lineage>
        <taxon>Bacteria</taxon>
        <taxon>Pseudomonadati</taxon>
        <taxon>Bacteroidota</taxon>
        <taxon>Chitinophagia</taxon>
        <taxon>Chitinophagales</taxon>
        <taxon>Chitinophagaceae</taxon>
        <taxon>Arachidicoccus</taxon>
    </lineage>
</organism>
<dbReference type="PANTHER" id="PTHR30026:SF20">
    <property type="entry name" value="OUTER MEMBRANE PROTEIN TOLC"/>
    <property type="match status" value="1"/>
</dbReference>
<comment type="subcellular location">
    <subcellularLocation>
        <location evidence="1">Cell outer membrane</location>
    </subcellularLocation>
</comment>
<keyword evidence="6" id="KW-0472">Membrane</keyword>
<gene>
    <name evidence="8" type="ORF">SAMN05192529_10381</name>
</gene>
<keyword evidence="9" id="KW-1185">Reference proteome</keyword>
<keyword evidence="3" id="KW-0813">Transport</keyword>
<evidence type="ECO:0000256" key="5">
    <source>
        <dbReference type="ARBA" id="ARBA00022692"/>
    </source>
</evidence>
<dbReference type="EMBL" id="FNQY01000003">
    <property type="protein sequence ID" value="SDZ87301.1"/>
    <property type="molecule type" value="Genomic_DNA"/>
</dbReference>
<sequence>MAKKGQLFLVKVQNASKYMSKLKLVVVFMMAPMLIFAQQNDIWDLQRCVTYALDNNISVKQSDIQARLDALSLKQAKSGQIPTLNFNTQGGYNFGRSVDPTTNQFTTNRVLFQSYGLQTGVTLFNFFKLQNDIKSKKIESESSQQDINRAKSDVTLNVAAAYLQYLLAKEQVNIAKGQIELTTNQLELTKKQVAAGALPELNAAQLSAQLATDSSTYITNQTTMEQNKLQLLALLNLSADTPFEVSLPDVDKIPLEPLSELEPGALYQNALNTQYQQKVDSLKILAAQYAAKSARASMYPSLSAFGSVGSNYASSYMTQSGSFPYTDTIGSVNINGQNYYTTAQGQIPVYSKAGYGKQIFDINLSQAVGLTLNIPIFNNRQSKTAWEQAKLNVTNLELQQEQNKQTLQQDIYKAYTNAKSGIEKFNANSKGASYAQYAYHLAELRYDNGMLSASDYLVQQNNLYTAKINQVAARYEYIFRLKVLEFYKFNHINL</sequence>
<dbReference type="InterPro" id="IPR003423">
    <property type="entry name" value="OMP_efflux"/>
</dbReference>
<dbReference type="GO" id="GO:1990281">
    <property type="term" value="C:efflux pump complex"/>
    <property type="evidence" value="ECO:0007669"/>
    <property type="project" value="TreeGrafter"/>
</dbReference>
<dbReference type="STRING" id="551991.SAMN05192529_10381"/>
<dbReference type="AlphaFoldDB" id="A0A1H3WKI2"/>
<evidence type="ECO:0000256" key="2">
    <source>
        <dbReference type="ARBA" id="ARBA00007613"/>
    </source>
</evidence>
<dbReference type="SUPFAM" id="SSF56954">
    <property type="entry name" value="Outer membrane efflux proteins (OEP)"/>
    <property type="match status" value="1"/>
</dbReference>
<dbReference type="Pfam" id="PF02321">
    <property type="entry name" value="OEP"/>
    <property type="match status" value="2"/>
</dbReference>
<dbReference type="InterPro" id="IPR051906">
    <property type="entry name" value="TolC-like"/>
</dbReference>
<keyword evidence="4" id="KW-1134">Transmembrane beta strand</keyword>